<evidence type="ECO:0000313" key="2">
    <source>
        <dbReference type="EMBL" id="KAF3953758.1"/>
    </source>
</evidence>
<evidence type="ECO:0000256" key="1">
    <source>
        <dbReference type="SAM" id="MobiDB-lite"/>
    </source>
</evidence>
<sequence>MWLPVRGHPKVTHRGEEDEILESYSGFKYFSKNQIVARFAIEPPEEHPQPGTGPHKAKSLTTTGDACRYGVLLISLSLSLIWVSLFSPSLKPSRGRASASTHTYRRWWYLSSASQPLVTAVLRKIHQIEKYIRLLSKLVDFLHFILTEVREADIGEYSVEALPSLSHHQGGPWNDKSERSFKDVGIV</sequence>
<dbReference type="EMBL" id="JRKL02003945">
    <property type="protein sequence ID" value="KAF3953758.1"/>
    <property type="molecule type" value="Genomic_DNA"/>
</dbReference>
<reference evidence="2" key="1">
    <citation type="submission" date="2020-03" db="EMBL/GenBank/DDBJ databases">
        <title>Castanea mollissima Vanexum genome sequencing.</title>
        <authorList>
            <person name="Staton M."/>
        </authorList>
    </citation>
    <scope>NUCLEOTIDE SEQUENCE</scope>
    <source>
        <tissue evidence="2">Leaf</tissue>
    </source>
</reference>
<gene>
    <name evidence="2" type="ORF">CMV_020830</name>
</gene>
<feature type="compositionally biased region" description="Basic and acidic residues" evidence="1">
    <location>
        <begin position="175"/>
        <end position="187"/>
    </location>
</feature>
<name>A0A8J4V9V4_9ROSI</name>
<comment type="caution">
    <text evidence="2">The sequence shown here is derived from an EMBL/GenBank/DDBJ whole genome shotgun (WGS) entry which is preliminary data.</text>
</comment>
<dbReference type="Proteomes" id="UP000737018">
    <property type="component" value="Unassembled WGS sequence"/>
</dbReference>
<keyword evidence="3" id="KW-1185">Reference proteome</keyword>
<proteinExistence type="predicted"/>
<protein>
    <submittedName>
        <fullName evidence="2">Uncharacterized protein</fullName>
    </submittedName>
</protein>
<accession>A0A8J4V9V4</accession>
<organism evidence="2 3">
    <name type="scientific">Castanea mollissima</name>
    <name type="common">Chinese chestnut</name>
    <dbReference type="NCBI Taxonomy" id="60419"/>
    <lineage>
        <taxon>Eukaryota</taxon>
        <taxon>Viridiplantae</taxon>
        <taxon>Streptophyta</taxon>
        <taxon>Embryophyta</taxon>
        <taxon>Tracheophyta</taxon>
        <taxon>Spermatophyta</taxon>
        <taxon>Magnoliopsida</taxon>
        <taxon>eudicotyledons</taxon>
        <taxon>Gunneridae</taxon>
        <taxon>Pentapetalae</taxon>
        <taxon>rosids</taxon>
        <taxon>fabids</taxon>
        <taxon>Fagales</taxon>
        <taxon>Fagaceae</taxon>
        <taxon>Castanea</taxon>
    </lineage>
</organism>
<feature type="region of interest" description="Disordered" evidence="1">
    <location>
        <begin position="167"/>
        <end position="187"/>
    </location>
</feature>
<evidence type="ECO:0000313" key="3">
    <source>
        <dbReference type="Proteomes" id="UP000737018"/>
    </source>
</evidence>
<dbReference type="AlphaFoldDB" id="A0A8J4V9V4"/>